<evidence type="ECO:0000259" key="2">
    <source>
        <dbReference type="Pfam" id="PF20248"/>
    </source>
</evidence>
<sequence>MTITINEKDLDAATLQLAVLAGLLIQTEEGSSEYSLVEDWFSDPISHLADGLKNPQSNLPALIKKLIGSRSGATLNVPSASTDSLGTWYPLLQANDAETTADVSGPYLISRPATQGGLTYGVGFQTVQNISTDLQARIWGLLPIIIVNGSPEVALTDPDESIVLGVEIASSSGPIVEVAGFSLDGLQMSVAMAPANTTGSPVDISLEILQLKIPGEAQANDVNLADFQAVSNEEIMGAVRGLLIAAVAQVMPADSPEISLLFPAIGFGGQVADIGEVPALDWLSLLENSEDLTKPFVDWLLQISSDTKTLNAWGAALTGLITGTITQASGEGTPAAPYQYALQTFGSVGTLYLILQATTSNDGTTHLLPGLAFDADAVALGTSEAQLVPSASLTFVDLGFNSGALSVAPAPFAAQLTLESKTQGSDLISAIYDGKAFAVGSLELGIELTPSGENVNLLPKFELVSVEIAGSSHASLNLLQPEKVASVVAGDLASAVSEKLHDLLGTSAGTPGFALSVLIGLAAPTSSGWAQDLAPPLSTDEFASNITDPLGALQKWYYAVLNADQSISGALPAQWIAQMIATLMTSGSQAVSISSAAGTSQDPWLFPLMGAQIKAYLRAYTEDANLIVGLQVGADFELSSETPLNISLGADLLTLETSSADQVLSGANAFNTLSFQIALPEGVTTSAVSGITLGIEGADAQVSWSSENGFGWQINVAQSQLKDGDTVVASGSNLEFAQGVSWVDKLSGAGAATFAPLLAGISGLALLRTGTRAGLLLDGWLGLLGGATAQNMPTGITWPEGMPRVGADILTNPLEAINRQINSLLSEQTQAQAALSLLGWALSDDATAPQISTSSNGDPYLVPLPTSTGINLAIWDKEDAGDGVIVGLQRTFSPETLGDIVISVETSAELYSSSTSTDSHTPSVTLLAGLTGLNGDLIQNTLSSAQIGLTLVLTSEGPAMAPILSVTPADENTPIRIDFDNPATVLSAVHSEVLLTLLNKGVAALVGAYGGNETLSKLGGLLETAGLAVMVDGQFALNAQAWLQLTAAPTSFFKEAGNYLLEQVEQREDLINLIKSVSGLEWPSVPEELLAVLAALDLITSKEDGYLPVPNSILALISNPALFLPTQLSALMNSSEKRAALAAAFGQSTATASFGPLELTVLNANDFKLEFSSPVAFGSSLQLGGSINFDLTSESLTSSVDLITPQIESGLTLSLSSNSFESAEFSAAVMLGSSEGSLKPTLVTLYPFDANTFLQDLEKTVPAMLLGRVVADALDTVLSTHPVAMGVADTLGLTKTGEDDRTYITLPIQFIENPSDWLLEKTQIGLNGVFNVEGLSRLLSQLPAEGTPGSGIYLRPADNGVTVAGLPYNLELVFTADVDANQFSISPRLAEELQLSDDFSISELSFGLALTPDLVPVPTAQIALSGSISSTAPQFELTAGFDNTFMLSVGRHEGPTLSLIPFNGWMEFAEDVAAQAAQNLILEATTELLCKLKTSGAADFINKLETAAEALQISELVDELIQSATEADSGQSLEEIAIEWIKQRLSTVNASATAQAVATLLSTELEGVSAHDGLVIYKLDQSGSSQISFGSKDGLVGLWAMAGFDAGSGIQVTLSETGVGYPLATGGDIQFDMGLSVEADLFSNTGPRIAVDWSNSKSFSLIFNPIGAGSAYEVYNAQLLPVPFPGADGTAGGGIDAWLEDLALHVLPRYAALGLLNASVTKAWLTQKLLGGKIPAPGTILRSIGLISEDDGLYIPASPEAMADKTVSSVLSSLINSILGTLTAGAPLTLVSLPDDGKLQISSDTSDGSETTSEYTLSLVVPSISIKNSGVALQLGNSEAGDWIKQAGKSNTDDYKPGLAVTLSVPDDGPDFEHMQFSAAYIGASLDGKNGKPLIDLSRFSLGGITAQGLLALKFGQGDPVESYGAGGDLVNIAFALSPGSVTGSSANPVAQNLLGSSSSSAQGAKPAVNPAFDATLGWISDGTFGAALEQDGKPVSEIYLPVQRSFGPLQVDGIGADWHADTHSLGMLFDGGIETTAVTLEVMGLDITIPITDPTNFDGYGLDLSGLALAFKGGTVSLSGDLLKQTRDNIISYDGEINASTSLLGLTAVGSYALMPANPTDGETQTTSLFVFGDVRTGGALGGPPAFSIQGFAGGFSVNRGLTLPDVSEVDSFPLIQAVSDPTFIAEGSSLGQVLAKFDEVIPPQIGNYWGAAGMNVSSFELVDTFAMLIANFGASFSFDAIGLAKATMPPNASFDKALAYIELGVTMSFDPSDGEFALTGQLSPSSFLLSHDCHLTGGFAVRAWFGDNENAGDFVITLGGYSPAFTPPDYYPAVPRVGFDWRINDDTSITGGTYFALTPSAIMAGADLSAQFHSGELHAWFDAGADFLISWAPFYYNIDVHVDVGVSYTIDYWIGSSTFSASLGAGLNLYGPQTGGSVYVDWVIISFSIPFGDGGSSSQAALSWDAFAQKFLPKNAQKDDEIVPLIAAVQAGQVSGAAANTVQAKTAEFKITSAIPATSATFTNTSQTFNGSAPIGVKPVGWKDSVDTELTVSITSADGTEETSGFTVETITNGVPSALWSDGSSTAGSSDEDAVIKDAIVGLAIGTTVSQPTGGVGPITMSSAYKPTCAQSSDAPLSFADIPQINGDQPEAQDNAFDVIQSTIASTSVEQTRSAISTALNSVNLTAIDNPDLSIMKEYADQIMIAPPQLATIGTYVDTPPVASSTPPAIAQPSTDTSGSSEVLEHTGKGSVDLVAYGSLRELRGVTEASGGLPSRKRVRWTWRSLTPFHYRIPEVSAESGRAYLFQASKNTSPLHLDLSEFNGVSLRVVALDRAGRVLLETETRGQSMALPAKTYRVAVFCEAGQGSAPFHLDGWMIDQKLMLAGDGRLIGEGCTVFTRGAFEQTTRFKLGPVLMKNVINADVLEHVNGTSINGTLETCFPSGARSIAITVGAGEVSVQDILIKHGTQVGGWKPATPSQTLDLGEAKVFFFEGTTDQPVRLRTTASPTIKGVFASTQSPSELKATWSKQSLGSFAAPVSGKAKSKAAGQIALTRSAD</sequence>
<name>A0A1I3ZBH5_9HYPH</name>
<dbReference type="Proteomes" id="UP000199598">
    <property type="component" value="Unassembled WGS sequence"/>
</dbReference>
<feature type="compositionally biased region" description="Polar residues" evidence="1">
    <location>
        <begin position="2725"/>
        <end position="2743"/>
    </location>
</feature>
<evidence type="ECO:0000313" key="4">
    <source>
        <dbReference type="Proteomes" id="UP000199598"/>
    </source>
</evidence>
<gene>
    <name evidence="3" type="ORF">SAMN04488518_1053</name>
</gene>
<feature type="region of interest" description="Disordered" evidence="1">
    <location>
        <begin position="2725"/>
        <end position="2746"/>
    </location>
</feature>
<feature type="domain" description="DUF6603" evidence="2">
    <location>
        <begin position="2003"/>
        <end position="2500"/>
    </location>
</feature>
<comment type="caution">
    <text evidence="3">The sequence shown here is derived from an EMBL/GenBank/DDBJ whole genome shotgun (WGS) entry which is preliminary data.</text>
</comment>
<evidence type="ECO:0000256" key="1">
    <source>
        <dbReference type="SAM" id="MobiDB-lite"/>
    </source>
</evidence>
<accession>A0A1I3ZBH5</accession>
<keyword evidence="4" id="KW-1185">Reference proteome</keyword>
<dbReference type="RefSeq" id="WP_093519185.1">
    <property type="nucleotide sequence ID" value="NZ_FOSK01000005.1"/>
</dbReference>
<dbReference type="EMBL" id="FOSK01000005">
    <property type="protein sequence ID" value="SFK41362.1"/>
    <property type="molecule type" value="Genomic_DNA"/>
</dbReference>
<evidence type="ECO:0000313" key="3">
    <source>
        <dbReference type="EMBL" id="SFK41362.1"/>
    </source>
</evidence>
<protein>
    <recommendedName>
        <fullName evidence="2">DUF6603 domain-containing protein</fullName>
    </recommendedName>
</protein>
<reference evidence="3 4" key="1">
    <citation type="submission" date="2016-10" db="EMBL/GenBank/DDBJ databases">
        <authorList>
            <person name="Varghese N."/>
            <person name="Submissions S."/>
        </authorList>
    </citation>
    <scope>NUCLEOTIDE SEQUENCE [LARGE SCALE GENOMIC DNA]</scope>
    <source>
        <strain evidence="3 4">DSM 16392</strain>
    </source>
</reference>
<organism evidence="3 4">
    <name type="scientific">Pseudovibrio ascidiaceicola</name>
    <dbReference type="NCBI Taxonomy" id="285279"/>
    <lineage>
        <taxon>Bacteria</taxon>
        <taxon>Pseudomonadati</taxon>
        <taxon>Pseudomonadota</taxon>
        <taxon>Alphaproteobacteria</taxon>
        <taxon>Hyphomicrobiales</taxon>
        <taxon>Stappiaceae</taxon>
        <taxon>Pseudovibrio</taxon>
    </lineage>
</organism>
<dbReference type="Pfam" id="PF20248">
    <property type="entry name" value="DUF6603"/>
    <property type="match status" value="1"/>
</dbReference>
<dbReference type="InterPro" id="IPR046538">
    <property type="entry name" value="DUF6603"/>
</dbReference>
<proteinExistence type="predicted"/>